<organism evidence="1 2">
    <name type="scientific">Candidatus Lokiarchaeum ossiferum</name>
    <dbReference type="NCBI Taxonomy" id="2951803"/>
    <lineage>
        <taxon>Archaea</taxon>
        <taxon>Promethearchaeati</taxon>
        <taxon>Promethearchaeota</taxon>
        <taxon>Promethearchaeia</taxon>
        <taxon>Promethearchaeales</taxon>
        <taxon>Promethearchaeaceae</taxon>
        <taxon>Candidatus Lokiarchaeum</taxon>
    </lineage>
</organism>
<reference evidence="1" key="1">
    <citation type="submission" date="2022-09" db="EMBL/GenBank/DDBJ databases">
        <title>Actin cytoskeleton and complex cell architecture in an #Asgard archaeon.</title>
        <authorList>
            <person name="Ponce Toledo R.I."/>
            <person name="Schleper C."/>
            <person name="Rodrigues Oliveira T."/>
            <person name="Wollweber F."/>
            <person name="Xu J."/>
            <person name="Rittmann S."/>
            <person name="Klingl A."/>
            <person name="Pilhofer M."/>
        </authorList>
    </citation>
    <scope>NUCLEOTIDE SEQUENCE</scope>
    <source>
        <strain evidence="1">B-35</strain>
    </source>
</reference>
<dbReference type="EMBL" id="CP104013">
    <property type="protein sequence ID" value="UYP46850.1"/>
    <property type="molecule type" value="Genomic_DNA"/>
</dbReference>
<evidence type="ECO:0000313" key="1">
    <source>
        <dbReference type="EMBL" id="UYP46850.1"/>
    </source>
</evidence>
<protein>
    <submittedName>
        <fullName evidence="1">Uncharacterized protein</fullName>
    </submittedName>
</protein>
<evidence type="ECO:0000313" key="2">
    <source>
        <dbReference type="Proteomes" id="UP001208689"/>
    </source>
</evidence>
<accession>A0ABY6HTU3</accession>
<gene>
    <name evidence="1" type="ORF">NEF87_003135</name>
</gene>
<keyword evidence="2" id="KW-1185">Reference proteome</keyword>
<sequence length="31" mass="3480">MVSSKNYRGCILTHGADNIAVPVETMFPIWE</sequence>
<proteinExistence type="predicted"/>
<dbReference type="Proteomes" id="UP001208689">
    <property type="component" value="Chromosome"/>
</dbReference>
<name>A0ABY6HTU3_9ARCH</name>